<dbReference type="AlphaFoldDB" id="A0A150XR60"/>
<dbReference type="SUPFAM" id="SSF54593">
    <property type="entry name" value="Glyoxalase/Bleomycin resistance protein/Dihydroxybiphenyl dioxygenase"/>
    <property type="match status" value="2"/>
</dbReference>
<dbReference type="Proteomes" id="UP000075663">
    <property type="component" value="Unassembled WGS sequence"/>
</dbReference>
<sequence length="432" mass="48938">MGCNKPEKWSSELGSLTAFAEMVDSGAKQIAFSEPMTIEDMEAFMPKAKAIADQYGVKLVREADLIKTDLFDSEIAEGKEVLILYKGNSYDAYIQLKEDREKLEKSGLYEGAERQEIARRLGRLLGYSAKGINNKIASNTDYKRLSDFGVKASNVFLYYKDLKKATEFYTEVMGLALMAECDNANLLKISNSSYLTLVDAAKGMHSADEPKSVAVAFLTRQLAEWYDYLQEKKVEIKYTYKPKEGGPHDGFVAVDPEGYLLEFELFKQHQENENFVPYLAKTNDVLTSAKHNETALAFHASVTWLYYKDLLPLQNFYENVMGFELAADQVWTKIYRTTDDSYIGLVDVSRGMHSYAKDKAVNVGFMVNDLEGWFNYVQGHKAFELRENSISNDKEGKYSGFVGFDPGNYFLEFNKFNEHSANGKLLEALGND</sequence>
<evidence type="ECO:0000259" key="1">
    <source>
        <dbReference type="PROSITE" id="PS51819"/>
    </source>
</evidence>
<feature type="domain" description="VOC" evidence="1">
    <location>
        <begin position="298"/>
        <end position="416"/>
    </location>
</feature>
<dbReference type="InterPro" id="IPR029068">
    <property type="entry name" value="Glyas_Bleomycin-R_OHBP_Dase"/>
</dbReference>
<dbReference type="Gene3D" id="3.10.180.10">
    <property type="entry name" value="2,3-Dihydroxybiphenyl 1,2-Dioxygenase, domain 1"/>
    <property type="match status" value="2"/>
</dbReference>
<organism evidence="2 3">
    <name type="scientific">Roseivirga seohaensis</name>
    <dbReference type="NCBI Taxonomy" id="1914963"/>
    <lineage>
        <taxon>Bacteria</taxon>
        <taxon>Pseudomonadati</taxon>
        <taxon>Bacteroidota</taxon>
        <taxon>Cytophagia</taxon>
        <taxon>Cytophagales</taxon>
        <taxon>Roseivirgaceae</taxon>
        <taxon>Roseivirga</taxon>
    </lineage>
</organism>
<comment type="caution">
    <text evidence="2">The sequence shown here is derived from an EMBL/GenBank/DDBJ whole genome shotgun (WGS) entry which is preliminary data.</text>
</comment>
<dbReference type="STRING" id="1914963.AWW67_07690"/>
<proteinExistence type="predicted"/>
<accession>A0A150XR60</accession>
<reference evidence="2 3" key="1">
    <citation type="submission" date="2016-01" db="EMBL/GenBank/DDBJ databases">
        <title>Genome sequencing of Roseivirga seohaensis SW-152.</title>
        <authorList>
            <person name="Selvaratnam C."/>
            <person name="Thevarajoo S."/>
            <person name="Goh K.M."/>
            <person name="Ee R."/>
            <person name="Chan K.-G."/>
            <person name="Chong C.S."/>
        </authorList>
    </citation>
    <scope>NUCLEOTIDE SEQUENCE [LARGE SCALE GENOMIC DNA]</scope>
    <source>
        <strain evidence="2 3">SW-152</strain>
    </source>
</reference>
<protein>
    <recommendedName>
        <fullName evidence="1">VOC domain-containing protein</fullName>
    </recommendedName>
</protein>
<dbReference type="CDD" id="cd06587">
    <property type="entry name" value="VOC"/>
    <property type="match status" value="2"/>
</dbReference>
<name>A0A150XR60_9BACT</name>
<dbReference type="PROSITE" id="PS51819">
    <property type="entry name" value="VOC"/>
    <property type="match status" value="2"/>
</dbReference>
<dbReference type="InterPro" id="IPR004360">
    <property type="entry name" value="Glyas_Fos-R_dOase_dom"/>
</dbReference>
<feature type="domain" description="VOC" evidence="1">
    <location>
        <begin position="151"/>
        <end position="266"/>
    </location>
</feature>
<gene>
    <name evidence="2" type="ORF">AWW67_07690</name>
</gene>
<evidence type="ECO:0000313" key="2">
    <source>
        <dbReference type="EMBL" id="KYG81230.1"/>
    </source>
</evidence>
<dbReference type="Pfam" id="PF00903">
    <property type="entry name" value="Glyoxalase"/>
    <property type="match status" value="1"/>
</dbReference>
<evidence type="ECO:0000313" key="3">
    <source>
        <dbReference type="Proteomes" id="UP000075663"/>
    </source>
</evidence>
<dbReference type="EMBL" id="LRPB01000045">
    <property type="protein sequence ID" value="KYG81230.1"/>
    <property type="molecule type" value="Genomic_DNA"/>
</dbReference>
<dbReference type="InterPro" id="IPR037523">
    <property type="entry name" value="VOC_core"/>
</dbReference>